<dbReference type="PANTHER" id="PTHR10996">
    <property type="entry name" value="2-HYDROXYACID DEHYDROGENASE-RELATED"/>
    <property type="match status" value="1"/>
</dbReference>
<accession>A0ABW8M5X0</accession>
<dbReference type="RefSeq" id="WP_358708679.1">
    <property type="nucleotide sequence ID" value="NZ_JBFACG010000062.1"/>
</dbReference>
<sequence>MTTAIPAPGMHILEAAGEVHVPDQQLSAGELRRECSSGDVDVVVAQLTDVFDRAVLEDATIKGISNYAVGYDNVDVATATGRGILVGNTPGVLTDATADIAMLLLLATARRCVEADRFVRAGKYQGWQPELLLGSDVSGATLGLVGFGRIARATAERALGFGMTVRYTARSGPVPAERLGHLAGRVQFAEWDDLVRTSDFISLHVPLSDTTHHLVDEKTLRAMKPTACLVNTSRGPVVDEKALVEALRSGEIAGAGLDVYEDEPALADGLADLPNTTLLPHVGSATRSVRATMAEVCANNAVAMARGEMPAHAVNPEAWR</sequence>
<evidence type="ECO:0000313" key="8">
    <source>
        <dbReference type="Proteomes" id="UP001620295"/>
    </source>
</evidence>
<evidence type="ECO:0000256" key="2">
    <source>
        <dbReference type="ARBA" id="ARBA00023002"/>
    </source>
</evidence>
<dbReference type="InterPro" id="IPR006139">
    <property type="entry name" value="D-isomer_2_OHA_DH_cat_dom"/>
</dbReference>
<dbReference type="Pfam" id="PF02826">
    <property type="entry name" value="2-Hacid_dh_C"/>
    <property type="match status" value="1"/>
</dbReference>
<evidence type="ECO:0000259" key="5">
    <source>
        <dbReference type="Pfam" id="PF00389"/>
    </source>
</evidence>
<comment type="caution">
    <text evidence="7">The sequence shown here is derived from an EMBL/GenBank/DDBJ whole genome shotgun (WGS) entry which is preliminary data.</text>
</comment>
<proteinExistence type="inferred from homology"/>
<keyword evidence="8" id="KW-1185">Reference proteome</keyword>
<dbReference type="InterPro" id="IPR036291">
    <property type="entry name" value="NAD(P)-bd_dom_sf"/>
</dbReference>
<evidence type="ECO:0000256" key="4">
    <source>
        <dbReference type="RuleBase" id="RU003719"/>
    </source>
</evidence>
<dbReference type="Gene3D" id="3.40.50.720">
    <property type="entry name" value="NAD(P)-binding Rossmann-like Domain"/>
    <property type="match status" value="2"/>
</dbReference>
<dbReference type="GO" id="GO:0016491">
    <property type="term" value="F:oxidoreductase activity"/>
    <property type="evidence" value="ECO:0007669"/>
    <property type="project" value="UniProtKB-KW"/>
</dbReference>
<dbReference type="PANTHER" id="PTHR10996:SF178">
    <property type="entry name" value="2-HYDROXYACID DEHYDROGENASE YGL185C-RELATED"/>
    <property type="match status" value="1"/>
</dbReference>
<evidence type="ECO:0000259" key="6">
    <source>
        <dbReference type="Pfam" id="PF02826"/>
    </source>
</evidence>
<dbReference type="InterPro" id="IPR029753">
    <property type="entry name" value="D-isomer_DH_CS"/>
</dbReference>
<organism evidence="7 8">
    <name type="scientific">Streptomyces milbemycinicus</name>
    <dbReference type="NCBI Taxonomy" id="476552"/>
    <lineage>
        <taxon>Bacteria</taxon>
        <taxon>Bacillati</taxon>
        <taxon>Actinomycetota</taxon>
        <taxon>Actinomycetes</taxon>
        <taxon>Kitasatosporales</taxon>
        <taxon>Streptomycetaceae</taxon>
        <taxon>Streptomyces</taxon>
    </lineage>
</organism>
<keyword evidence="2 4" id="KW-0560">Oxidoreductase</keyword>
<evidence type="ECO:0000256" key="1">
    <source>
        <dbReference type="ARBA" id="ARBA00005854"/>
    </source>
</evidence>
<comment type="similarity">
    <text evidence="1 4">Belongs to the D-isomer specific 2-hydroxyacid dehydrogenase family.</text>
</comment>
<dbReference type="EMBL" id="JBJDQH010000020">
    <property type="protein sequence ID" value="MFK4271811.1"/>
    <property type="molecule type" value="Genomic_DNA"/>
</dbReference>
<dbReference type="SUPFAM" id="SSF51735">
    <property type="entry name" value="NAD(P)-binding Rossmann-fold domains"/>
    <property type="match status" value="1"/>
</dbReference>
<feature type="domain" description="D-isomer specific 2-hydroxyacid dehydrogenase catalytic" evidence="5">
    <location>
        <begin position="4"/>
        <end position="315"/>
    </location>
</feature>
<protein>
    <submittedName>
        <fullName evidence="7">2-hydroxyacid dehydrogenase</fullName>
        <ecNumber evidence="7">1.1.1.-</ecNumber>
    </submittedName>
</protein>
<dbReference type="EC" id="1.1.1.-" evidence="7"/>
<dbReference type="PROSITE" id="PS00670">
    <property type="entry name" value="D_2_HYDROXYACID_DH_2"/>
    <property type="match status" value="1"/>
</dbReference>
<dbReference type="SUPFAM" id="SSF52283">
    <property type="entry name" value="Formate/glycerate dehydrogenase catalytic domain-like"/>
    <property type="match status" value="1"/>
</dbReference>
<gene>
    <name evidence="7" type="ORF">ACI2L5_43985</name>
</gene>
<evidence type="ECO:0000313" key="7">
    <source>
        <dbReference type="EMBL" id="MFK4271811.1"/>
    </source>
</evidence>
<keyword evidence="3" id="KW-0520">NAD</keyword>
<dbReference type="Pfam" id="PF00389">
    <property type="entry name" value="2-Hacid_dh"/>
    <property type="match status" value="1"/>
</dbReference>
<dbReference type="PROSITE" id="PS00671">
    <property type="entry name" value="D_2_HYDROXYACID_DH_3"/>
    <property type="match status" value="1"/>
</dbReference>
<name>A0ABW8M5X0_9ACTN</name>
<dbReference type="InterPro" id="IPR006140">
    <property type="entry name" value="D-isomer_DH_NAD-bd"/>
</dbReference>
<feature type="domain" description="D-isomer specific 2-hydroxyacid dehydrogenase NAD-binding" evidence="6">
    <location>
        <begin position="103"/>
        <end position="283"/>
    </location>
</feature>
<reference evidence="7 8" key="1">
    <citation type="submission" date="2024-11" db="EMBL/GenBank/DDBJ databases">
        <title>The Natural Products Discovery Center: Release of the First 8490 Sequenced Strains for Exploring Actinobacteria Biosynthetic Diversity.</title>
        <authorList>
            <person name="Kalkreuter E."/>
            <person name="Kautsar S.A."/>
            <person name="Yang D."/>
            <person name="Bader C.D."/>
            <person name="Teijaro C.N."/>
            <person name="Fluegel L."/>
            <person name="Davis C.M."/>
            <person name="Simpson J.R."/>
            <person name="Lauterbach L."/>
            <person name="Steele A.D."/>
            <person name="Gui C."/>
            <person name="Meng S."/>
            <person name="Li G."/>
            <person name="Viehrig K."/>
            <person name="Ye F."/>
            <person name="Su P."/>
            <person name="Kiefer A.F."/>
            <person name="Nichols A."/>
            <person name="Cepeda A.J."/>
            <person name="Yan W."/>
            <person name="Fan B."/>
            <person name="Jiang Y."/>
            <person name="Adhikari A."/>
            <person name="Zheng C.-J."/>
            <person name="Schuster L."/>
            <person name="Cowan T.M."/>
            <person name="Smanski M.J."/>
            <person name="Chevrette M.G."/>
            <person name="De Carvalho L.P.S."/>
            <person name="Shen B."/>
        </authorList>
    </citation>
    <scope>NUCLEOTIDE SEQUENCE [LARGE SCALE GENOMIC DNA]</scope>
    <source>
        <strain evidence="7 8">NPDC020863</strain>
    </source>
</reference>
<evidence type="ECO:0000256" key="3">
    <source>
        <dbReference type="ARBA" id="ARBA00023027"/>
    </source>
</evidence>
<dbReference type="Proteomes" id="UP001620295">
    <property type="component" value="Unassembled WGS sequence"/>
</dbReference>
<dbReference type="CDD" id="cd05301">
    <property type="entry name" value="GDH"/>
    <property type="match status" value="1"/>
</dbReference>
<dbReference type="InterPro" id="IPR050223">
    <property type="entry name" value="D-isomer_2-hydroxyacid_DH"/>
</dbReference>